<protein>
    <submittedName>
        <fullName evidence="1">Uncharacterized protein</fullName>
    </submittedName>
</protein>
<name>A0ABU1FS14_9MICC</name>
<comment type="caution">
    <text evidence="1">The sequence shown here is derived from an EMBL/GenBank/DDBJ whole genome shotgun (WGS) entry which is preliminary data.</text>
</comment>
<evidence type="ECO:0000313" key="2">
    <source>
        <dbReference type="Proteomes" id="UP001260872"/>
    </source>
</evidence>
<keyword evidence="2" id="KW-1185">Reference proteome</keyword>
<organism evidence="1 2">
    <name type="scientific">Nesterenkonia flava</name>
    <dbReference type="NCBI Taxonomy" id="469799"/>
    <lineage>
        <taxon>Bacteria</taxon>
        <taxon>Bacillati</taxon>
        <taxon>Actinomycetota</taxon>
        <taxon>Actinomycetes</taxon>
        <taxon>Micrococcales</taxon>
        <taxon>Micrococcaceae</taxon>
        <taxon>Nesterenkonia</taxon>
    </lineage>
</organism>
<accession>A0ABU1FS14</accession>
<proteinExistence type="predicted"/>
<reference evidence="2" key="1">
    <citation type="submission" date="2023-07" db="EMBL/GenBank/DDBJ databases">
        <title>Description of three actinobacteria isolated from air of manufacturing shop in a pharmaceutical factory.</title>
        <authorList>
            <person name="Zhang D.-F."/>
        </authorList>
    </citation>
    <scope>NUCLEOTIDE SEQUENCE [LARGE SCALE GENOMIC DNA]</scope>
    <source>
        <strain evidence="2">CCTCC AB 207010</strain>
    </source>
</reference>
<dbReference type="Proteomes" id="UP001260872">
    <property type="component" value="Unassembled WGS sequence"/>
</dbReference>
<dbReference type="RefSeq" id="WP_310536425.1">
    <property type="nucleotide sequence ID" value="NZ_BAAAOC010000024.1"/>
</dbReference>
<dbReference type="EMBL" id="JAVKGT010000005">
    <property type="protein sequence ID" value="MDR5711037.1"/>
    <property type="molecule type" value="Genomic_DNA"/>
</dbReference>
<sequence>MSSARWEHLFSDFEAQWAEEKIQALEAEAVQMLELERSRHVLADRLRAHRGRCVRLRVQADLRLELQLVGVGSDWCAGVAAGAGYVVPLRSLLTAEGLGPGVREESSAAQRRLGLPSVLRMLAEAAEPVVLLGAEDELGRGRILTVGQDHLDLRSGSGGTVSVPLSGICAVRGSADFAL</sequence>
<gene>
    <name evidence="1" type="ORF">RH857_02630</name>
</gene>
<evidence type="ECO:0000313" key="1">
    <source>
        <dbReference type="EMBL" id="MDR5711037.1"/>
    </source>
</evidence>